<keyword evidence="3" id="KW-0614">Plasmid</keyword>
<name>A0A346Y739_9ACTN</name>
<dbReference type="Proteomes" id="UP000264006">
    <property type="component" value="Plasmid pEDY32-46I"/>
</dbReference>
<dbReference type="InterPro" id="IPR043717">
    <property type="entry name" value="DUF5658"/>
</dbReference>
<dbReference type="AlphaFoldDB" id="A0A346Y739"/>
<evidence type="ECO:0000313" key="4">
    <source>
        <dbReference type="Proteomes" id="UP000264006"/>
    </source>
</evidence>
<feature type="domain" description="DUF5658" evidence="2">
    <location>
        <begin position="2"/>
        <end position="84"/>
    </location>
</feature>
<geneLocation type="plasmid" evidence="4">
    <name>pedy32-46i</name>
</geneLocation>
<feature type="transmembrane region" description="Helical" evidence="1">
    <location>
        <begin position="33"/>
        <end position="56"/>
    </location>
</feature>
<keyword evidence="1" id="KW-0472">Membrane</keyword>
<proteinExistence type="predicted"/>
<keyword evidence="1" id="KW-0812">Transmembrane</keyword>
<dbReference type="Pfam" id="PF18902">
    <property type="entry name" value="DUF5658"/>
    <property type="match status" value="1"/>
</dbReference>
<dbReference type="EMBL" id="CP031166">
    <property type="protein sequence ID" value="AXV10286.1"/>
    <property type="molecule type" value="Genomic_DNA"/>
</dbReference>
<keyword evidence="1" id="KW-1133">Transmembrane helix</keyword>
<organism evidence="3 4">
    <name type="scientific">Euzebya pacifica</name>
    <dbReference type="NCBI Taxonomy" id="1608957"/>
    <lineage>
        <taxon>Bacteria</taxon>
        <taxon>Bacillati</taxon>
        <taxon>Actinomycetota</taxon>
        <taxon>Nitriliruptoria</taxon>
        <taxon>Euzebyales</taxon>
    </lineage>
</organism>
<reference evidence="3 4" key="1">
    <citation type="submission" date="2018-09" db="EMBL/GenBank/DDBJ databases">
        <title>Complete genome sequence of Euzebya sp. DY32-46 isolated from seawater of Pacific Ocean.</title>
        <authorList>
            <person name="Xu L."/>
            <person name="Wu Y.-H."/>
            <person name="Xu X.-W."/>
        </authorList>
    </citation>
    <scope>NUCLEOTIDE SEQUENCE [LARGE SCALE GENOMIC DNA]</scope>
    <source>
        <strain evidence="3 4">DY32-46</strain>
        <plasmid evidence="4">pedy32-46i</plasmid>
    </source>
</reference>
<evidence type="ECO:0000313" key="3">
    <source>
        <dbReference type="EMBL" id="AXV10286.1"/>
    </source>
</evidence>
<evidence type="ECO:0000259" key="2">
    <source>
        <dbReference type="Pfam" id="PF18902"/>
    </source>
</evidence>
<feature type="transmembrane region" description="Helical" evidence="1">
    <location>
        <begin position="68"/>
        <end position="96"/>
    </location>
</feature>
<protein>
    <recommendedName>
        <fullName evidence="2">DUF5658 domain-containing protein</fullName>
    </recommendedName>
</protein>
<accession>A0A346Y739</accession>
<sequence length="99" mass="10723">MLACYDSLATWLWVRLEVGSELNPLVDSVMSRFGAGTGLVVRAVYVVALIAMLAYMAEGRRSKTMRGFLATVLVGMIGISIYHTGFGVVFAVYAALGWI</sequence>
<gene>
    <name evidence="3" type="ORF">DVS28_b0546</name>
</gene>
<dbReference type="KEGG" id="euz:DVS28_b0546"/>
<keyword evidence="4" id="KW-1185">Reference proteome</keyword>
<evidence type="ECO:0000256" key="1">
    <source>
        <dbReference type="SAM" id="Phobius"/>
    </source>
</evidence>